<dbReference type="Proteomes" id="UP000291259">
    <property type="component" value="Chromosome"/>
</dbReference>
<dbReference type="RefSeq" id="WP_129188949.1">
    <property type="nucleotide sequence ID" value="NZ_CP035491.1"/>
</dbReference>
<accession>A0A4P6F9K0</accession>
<keyword evidence="3" id="KW-1185">Reference proteome</keyword>
<evidence type="ECO:0000313" key="2">
    <source>
        <dbReference type="EMBL" id="QAY72582.1"/>
    </source>
</evidence>
<evidence type="ECO:0000313" key="3">
    <source>
        <dbReference type="Proteomes" id="UP000291259"/>
    </source>
</evidence>
<dbReference type="AlphaFoldDB" id="A0A4P6F9K0"/>
<dbReference type="KEGG" id="agf:ET445_03695"/>
<evidence type="ECO:0000256" key="1">
    <source>
        <dbReference type="SAM" id="MobiDB-lite"/>
    </source>
</evidence>
<dbReference type="EMBL" id="CP035491">
    <property type="protein sequence ID" value="QAY72582.1"/>
    <property type="molecule type" value="Genomic_DNA"/>
</dbReference>
<protein>
    <submittedName>
        <fullName evidence="2">Uncharacterized protein</fullName>
    </submittedName>
</protein>
<name>A0A4P6F9K0_9MICO</name>
<organism evidence="2 3">
    <name type="scientific">Agromyces protaetiae</name>
    <dbReference type="NCBI Taxonomy" id="2509455"/>
    <lineage>
        <taxon>Bacteria</taxon>
        <taxon>Bacillati</taxon>
        <taxon>Actinomycetota</taxon>
        <taxon>Actinomycetes</taxon>
        <taxon>Micrococcales</taxon>
        <taxon>Microbacteriaceae</taxon>
        <taxon>Agromyces</taxon>
    </lineage>
</organism>
<proteinExistence type="predicted"/>
<reference evidence="2 3" key="1">
    <citation type="submission" date="2019-01" db="EMBL/GenBank/DDBJ databases">
        <title>Genome sequencing of strain FW100M-8.</title>
        <authorList>
            <person name="Heo J."/>
            <person name="Kim S.-J."/>
            <person name="Kim J.-S."/>
            <person name="Hong S.-B."/>
            <person name="Kwon S.-W."/>
        </authorList>
    </citation>
    <scope>NUCLEOTIDE SEQUENCE [LARGE SCALE GENOMIC DNA]</scope>
    <source>
        <strain evidence="2 3">FW100M-8</strain>
    </source>
</reference>
<sequence>MTQEQGGRTEQINVPVPAERVGEFFRWFADWLELRADGPVRADSQGPSRADASGPRRPQEDGDLVSRGAQWWQLLTSSERTIWSMWIDASPGLVSAHEIVERLGLRDADSIRGKINRFAGKGASVGFPVGWQSHAIDPDSGEKLYGIRDMNEKPYDPKPGLAAKEYTTILREARALAEDQETDEKNQ</sequence>
<feature type="region of interest" description="Disordered" evidence="1">
    <location>
        <begin position="39"/>
        <end position="65"/>
    </location>
</feature>
<dbReference type="OrthoDB" id="9787127at2"/>
<gene>
    <name evidence="2" type="ORF">ET445_03695</name>
</gene>